<dbReference type="Gene3D" id="1.20.120.20">
    <property type="entry name" value="Apolipoprotein"/>
    <property type="match status" value="1"/>
</dbReference>
<organism evidence="2 3">
    <name type="scientific">Mytilus coruscus</name>
    <name type="common">Sea mussel</name>
    <dbReference type="NCBI Taxonomy" id="42192"/>
    <lineage>
        <taxon>Eukaryota</taxon>
        <taxon>Metazoa</taxon>
        <taxon>Spiralia</taxon>
        <taxon>Lophotrochozoa</taxon>
        <taxon>Mollusca</taxon>
        <taxon>Bivalvia</taxon>
        <taxon>Autobranchia</taxon>
        <taxon>Pteriomorphia</taxon>
        <taxon>Mytilida</taxon>
        <taxon>Mytiloidea</taxon>
        <taxon>Mytilidae</taxon>
        <taxon>Mytilinae</taxon>
        <taxon>Mytilus</taxon>
    </lineage>
</organism>
<dbReference type="AlphaFoldDB" id="A0A6J8AU80"/>
<evidence type="ECO:0000313" key="3">
    <source>
        <dbReference type="Proteomes" id="UP000507470"/>
    </source>
</evidence>
<gene>
    <name evidence="2" type="ORF">MCOR_11180</name>
</gene>
<dbReference type="Proteomes" id="UP000507470">
    <property type="component" value="Unassembled WGS sequence"/>
</dbReference>
<feature type="coiled-coil region" evidence="1">
    <location>
        <begin position="41"/>
        <end position="108"/>
    </location>
</feature>
<dbReference type="SUPFAM" id="SSF58113">
    <property type="entry name" value="Apolipoprotein A-I"/>
    <property type="match status" value="1"/>
</dbReference>
<protein>
    <submittedName>
        <fullName evidence="2">Uncharacterized protein</fullName>
    </submittedName>
</protein>
<accession>A0A6J8AU80</accession>
<proteinExistence type="predicted"/>
<sequence>MAIDEIVKTSKTSALFDMMEQSLKDIKSNRGRIVEDRRQNLEKIQQQQQTFKTDIKEMRDKINKHPDKLEKKIQQDNQAAEQKAKSQIERLLSKVSDHEKSLNELQKNIFATKSFATDLQTFLGEDGSLQQINLKCKIDDKMSDILSMTEIGEISAIRNPPTITLTMDRDKQAQQMVPTISKQSMASILPY</sequence>
<reference evidence="2 3" key="1">
    <citation type="submission" date="2020-06" db="EMBL/GenBank/DDBJ databases">
        <authorList>
            <person name="Li R."/>
            <person name="Bekaert M."/>
        </authorList>
    </citation>
    <scope>NUCLEOTIDE SEQUENCE [LARGE SCALE GENOMIC DNA]</scope>
    <source>
        <strain evidence="3">wild</strain>
    </source>
</reference>
<name>A0A6J8AU80_MYTCO</name>
<keyword evidence="1" id="KW-0175">Coiled coil</keyword>
<dbReference type="OrthoDB" id="10452141at2759"/>
<dbReference type="EMBL" id="CACVKT020001887">
    <property type="protein sequence ID" value="CAC5373382.1"/>
    <property type="molecule type" value="Genomic_DNA"/>
</dbReference>
<evidence type="ECO:0000256" key="1">
    <source>
        <dbReference type="SAM" id="Coils"/>
    </source>
</evidence>
<evidence type="ECO:0000313" key="2">
    <source>
        <dbReference type="EMBL" id="CAC5373382.1"/>
    </source>
</evidence>
<keyword evidence="3" id="KW-1185">Reference proteome</keyword>